<organism evidence="2 3">
    <name type="scientific">Microbacterium dextranolyticum</name>
    <dbReference type="NCBI Taxonomy" id="36806"/>
    <lineage>
        <taxon>Bacteria</taxon>
        <taxon>Bacillati</taxon>
        <taxon>Actinomycetota</taxon>
        <taxon>Actinomycetes</taxon>
        <taxon>Micrococcales</taxon>
        <taxon>Microbacteriaceae</taxon>
        <taxon>Microbacterium</taxon>
    </lineage>
</organism>
<comment type="caution">
    <text evidence="2">The sequence shown here is derived from an EMBL/GenBank/DDBJ whole genome shotgun (WGS) entry which is preliminary data.</text>
</comment>
<keyword evidence="3" id="KW-1185">Reference proteome</keyword>
<evidence type="ECO:0000259" key="1">
    <source>
        <dbReference type="Pfam" id="PF00753"/>
    </source>
</evidence>
<feature type="domain" description="Metallo-beta-lactamase" evidence="1">
    <location>
        <begin position="39"/>
        <end position="95"/>
    </location>
</feature>
<dbReference type="RefSeq" id="WP_204963811.1">
    <property type="nucleotide sequence ID" value="NZ_BSER01000009.1"/>
</dbReference>
<dbReference type="InterPro" id="IPR001279">
    <property type="entry name" value="Metallo-B-lactamas"/>
</dbReference>
<proteinExistence type="predicted"/>
<dbReference type="Proteomes" id="UP001142291">
    <property type="component" value="Unassembled WGS sequence"/>
</dbReference>
<dbReference type="InterPro" id="IPR036866">
    <property type="entry name" value="RibonucZ/Hydroxyglut_hydro"/>
</dbReference>
<reference evidence="2" key="1">
    <citation type="journal article" date="2014" name="Int. J. Syst. Evol. Microbiol.">
        <title>Complete genome sequence of Corynebacterium casei LMG S-19264T (=DSM 44701T), isolated from a smear-ripened cheese.</title>
        <authorList>
            <consortium name="US DOE Joint Genome Institute (JGI-PGF)"/>
            <person name="Walter F."/>
            <person name="Albersmeier A."/>
            <person name="Kalinowski J."/>
            <person name="Ruckert C."/>
        </authorList>
    </citation>
    <scope>NUCLEOTIDE SEQUENCE</scope>
    <source>
        <strain evidence="2">VKM Ac-1940</strain>
    </source>
</reference>
<evidence type="ECO:0000313" key="2">
    <source>
        <dbReference type="EMBL" id="GLJ95719.1"/>
    </source>
</evidence>
<dbReference type="Pfam" id="PF00753">
    <property type="entry name" value="Lactamase_B"/>
    <property type="match status" value="1"/>
</dbReference>
<accession>A0A9W6HMY7</accession>
<dbReference type="SUPFAM" id="SSF56281">
    <property type="entry name" value="Metallo-hydrolase/oxidoreductase"/>
    <property type="match status" value="1"/>
</dbReference>
<evidence type="ECO:0000313" key="3">
    <source>
        <dbReference type="Proteomes" id="UP001142291"/>
    </source>
</evidence>
<sequence length="387" mass="41773">MAGATTRLTAKRIQYRVGHGGFHATFVNPSAPSLDDRLTYVYDVGAKPHKALLLSAIDDFSAGVASYGISRVDYIFLSHIDEDHVNGLVELLDALKRHVPQITVLNVVLPWLSPVQKLLTQARNNHRQKETAVTNLVSSDEEADKFLERLGVGNVIRVTAEGDGVGTTGSVRTQGKPLAHSLSAWTLLPIKMPTPPGFEAAFKTELDRLISGAKLDPNDTKDHAKIIAKHRPSIRKAMNKVAGLVNVLPAHITNWSSLALLHGADLPSPACTVTTPANHADIDCTHGWLHTGDLPLKEAAVWANLKSKLTKAKLGTPLCAVAAPHHGSQNDHEDDLYAYTTPGTVFLNAGRKLSGVNKGTPSYNYNLPIVIASAKHHRANPIELDNP</sequence>
<gene>
    <name evidence="2" type="ORF">GCM10017591_17820</name>
</gene>
<protein>
    <recommendedName>
        <fullName evidence="1">Metallo-beta-lactamase domain-containing protein</fullName>
    </recommendedName>
</protein>
<dbReference type="Gene3D" id="3.60.15.10">
    <property type="entry name" value="Ribonuclease Z/Hydroxyacylglutathione hydrolase-like"/>
    <property type="match status" value="1"/>
</dbReference>
<dbReference type="AlphaFoldDB" id="A0A9W6HMY7"/>
<name>A0A9W6HMY7_9MICO</name>
<reference evidence="2" key="2">
    <citation type="submission" date="2023-01" db="EMBL/GenBank/DDBJ databases">
        <authorList>
            <person name="Sun Q."/>
            <person name="Evtushenko L."/>
        </authorList>
    </citation>
    <scope>NUCLEOTIDE SEQUENCE</scope>
    <source>
        <strain evidence="2">VKM Ac-1940</strain>
    </source>
</reference>
<dbReference type="EMBL" id="BSER01000009">
    <property type="protein sequence ID" value="GLJ95719.1"/>
    <property type="molecule type" value="Genomic_DNA"/>
</dbReference>